<dbReference type="InterPro" id="IPR050066">
    <property type="entry name" value="UvrABC_protein_C"/>
</dbReference>
<dbReference type="STRING" id="768710.DesyoDRAFT_4412"/>
<dbReference type="Pfam" id="PF01541">
    <property type="entry name" value="GIY-YIG"/>
    <property type="match status" value="1"/>
</dbReference>
<evidence type="ECO:0000256" key="1">
    <source>
        <dbReference type="ARBA" id="ARBA00022490"/>
    </source>
</evidence>
<feature type="domain" description="UVR" evidence="6">
    <location>
        <begin position="201"/>
        <end position="233"/>
    </location>
</feature>
<organism evidence="8 9">
    <name type="scientific">Desulfosporosinus youngiae DSM 17734</name>
    <dbReference type="NCBI Taxonomy" id="768710"/>
    <lineage>
        <taxon>Bacteria</taxon>
        <taxon>Bacillati</taxon>
        <taxon>Bacillota</taxon>
        <taxon>Clostridia</taxon>
        <taxon>Eubacteriales</taxon>
        <taxon>Desulfitobacteriaceae</taxon>
        <taxon>Desulfosporosinus</taxon>
    </lineage>
</organism>
<evidence type="ECO:0000259" key="6">
    <source>
        <dbReference type="PROSITE" id="PS50151"/>
    </source>
</evidence>
<proteinExistence type="predicted"/>
<dbReference type="PROSITE" id="PS50151">
    <property type="entry name" value="UVR"/>
    <property type="match status" value="1"/>
</dbReference>
<keyword evidence="8" id="KW-0378">Hydrolase</keyword>
<gene>
    <name evidence="8" type="ORF">DesyoDRAFT_4412</name>
</gene>
<dbReference type="GO" id="GO:0006289">
    <property type="term" value="P:nucleotide-excision repair"/>
    <property type="evidence" value="ECO:0007669"/>
    <property type="project" value="InterPro"/>
</dbReference>
<evidence type="ECO:0000313" key="9">
    <source>
        <dbReference type="Proteomes" id="UP000005104"/>
    </source>
</evidence>
<keyword evidence="8" id="KW-0255">Endonuclease</keyword>
<keyword evidence="1" id="KW-0963">Cytoplasm</keyword>
<evidence type="ECO:0000256" key="3">
    <source>
        <dbReference type="ARBA" id="ARBA00022769"/>
    </source>
</evidence>
<feature type="domain" description="GIY-YIG" evidence="7">
    <location>
        <begin position="10"/>
        <end position="89"/>
    </location>
</feature>
<dbReference type="GO" id="GO:0009380">
    <property type="term" value="C:excinuclease repair complex"/>
    <property type="evidence" value="ECO:0007669"/>
    <property type="project" value="TreeGrafter"/>
</dbReference>
<dbReference type="Pfam" id="PF02151">
    <property type="entry name" value="UVR"/>
    <property type="match status" value="1"/>
</dbReference>
<dbReference type="HOGENOM" id="CLU_014841_4_1_9"/>
<dbReference type="InterPro" id="IPR000305">
    <property type="entry name" value="GIY-YIG_endonuc"/>
</dbReference>
<dbReference type="SUPFAM" id="SSF46600">
    <property type="entry name" value="C-terminal UvrC-binding domain of UvrB"/>
    <property type="match status" value="1"/>
</dbReference>
<evidence type="ECO:0000313" key="8">
    <source>
        <dbReference type="EMBL" id="EHQ91367.1"/>
    </source>
</evidence>
<dbReference type="CDD" id="cd10434">
    <property type="entry name" value="GIY-YIG_UvrC_Cho"/>
    <property type="match status" value="1"/>
</dbReference>
<dbReference type="OrthoDB" id="9804933at2"/>
<protein>
    <submittedName>
        <fullName evidence="8">Putative endonuclease</fullName>
    </submittedName>
</protein>
<evidence type="ECO:0000256" key="2">
    <source>
        <dbReference type="ARBA" id="ARBA00022763"/>
    </source>
</evidence>
<dbReference type="InterPro" id="IPR047296">
    <property type="entry name" value="GIY-YIG_UvrC_Cho"/>
</dbReference>
<name>H5XXT8_9FIRM</name>
<dbReference type="AlphaFoldDB" id="H5XXT8"/>
<accession>H5XXT8</accession>
<keyword evidence="5" id="KW-0234">DNA repair</keyword>
<keyword evidence="2" id="KW-0227">DNA damage</keyword>
<evidence type="ECO:0000256" key="4">
    <source>
        <dbReference type="ARBA" id="ARBA00022881"/>
    </source>
</evidence>
<dbReference type="InterPro" id="IPR035901">
    <property type="entry name" value="GIY-YIG_endonuc_sf"/>
</dbReference>
<dbReference type="FunFam" id="3.40.1440.10:FF:000001">
    <property type="entry name" value="UvrABC system protein C"/>
    <property type="match status" value="1"/>
</dbReference>
<dbReference type="PROSITE" id="PS50164">
    <property type="entry name" value="GIY_YIG"/>
    <property type="match status" value="1"/>
</dbReference>
<keyword evidence="9" id="KW-1185">Reference proteome</keyword>
<dbReference type="GO" id="GO:0004519">
    <property type="term" value="F:endonuclease activity"/>
    <property type="evidence" value="ECO:0007669"/>
    <property type="project" value="UniProtKB-KW"/>
</dbReference>
<evidence type="ECO:0000259" key="7">
    <source>
        <dbReference type="PROSITE" id="PS50164"/>
    </source>
</evidence>
<dbReference type="InterPro" id="IPR001943">
    <property type="entry name" value="UVR_dom"/>
</dbReference>
<dbReference type="PANTHER" id="PTHR30562:SF1">
    <property type="entry name" value="UVRABC SYSTEM PROTEIN C"/>
    <property type="match status" value="1"/>
</dbReference>
<reference evidence="8 9" key="1">
    <citation type="submission" date="2011-11" db="EMBL/GenBank/DDBJ databases">
        <title>The Noncontiguous Finished genome of Desulfosporosinus youngiae DSM 17734.</title>
        <authorList>
            <consortium name="US DOE Joint Genome Institute (JGI-PGF)"/>
            <person name="Lucas S."/>
            <person name="Han J."/>
            <person name="Lapidus A."/>
            <person name="Cheng J.-F."/>
            <person name="Goodwin L."/>
            <person name="Pitluck S."/>
            <person name="Peters L."/>
            <person name="Ovchinnikova G."/>
            <person name="Lu M."/>
            <person name="Land M.L."/>
            <person name="Hauser L."/>
            <person name="Pester M."/>
            <person name="Spring S."/>
            <person name="Ollivier B."/>
            <person name="Rattei T."/>
            <person name="Klenk H.-P."/>
            <person name="Wagner M."/>
            <person name="Loy A."/>
            <person name="Woyke T.J."/>
        </authorList>
    </citation>
    <scope>NUCLEOTIDE SEQUENCE [LARGE SCALE GENOMIC DNA]</scope>
    <source>
        <strain evidence="8 9">DSM 17734</strain>
    </source>
</reference>
<dbReference type="Gene3D" id="3.40.1440.10">
    <property type="entry name" value="GIY-YIG endonuclease"/>
    <property type="match status" value="1"/>
</dbReference>
<keyword evidence="8" id="KW-0540">Nuclease</keyword>
<dbReference type="PANTHER" id="PTHR30562">
    <property type="entry name" value="UVRC/OXIDOREDUCTASE"/>
    <property type="match status" value="1"/>
</dbReference>
<dbReference type="SMART" id="SM00465">
    <property type="entry name" value="GIYc"/>
    <property type="match status" value="1"/>
</dbReference>
<evidence type="ECO:0000256" key="5">
    <source>
        <dbReference type="ARBA" id="ARBA00023204"/>
    </source>
</evidence>
<dbReference type="InterPro" id="IPR036876">
    <property type="entry name" value="UVR_dom_sf"/>
</dbReference>
<dbReference type="eggNOG" id="COG0322">
    <property type="taxonomic scope" value="Bacteria"/>
</dbReference>
<keyword evidence="4" id="KW-0267">Excision nuclease</keyword>
<dbReference type="EMBL" id="CM001441">
    <property type="protein sequence ID" value="EHQ91367.1"/>
    <property type="molecule type" value="Genomic_DNA"/>
</dbReference>
<keyword evidence="3" id="KW-0228">DNA excision</keyword>
<dbReference type="SUPFAM" id="SSF82771">
    <property type="entry name" value="GIY-YIG endonuclease"/>
    <property type="match status" value="1"/>
</dbReference>
<dbReference type="Proteomes" id="UP000005104">
    <property type="component" value="Chromosome"/>
</dbReference>
<dbReference type="RefSeq" id="WP_007786269.1">
    <property type="nucleotide sequence ID" value="NZ_CM001441.1"/>
</dbReference>
<sequence>MKEELKQLPKRPGVYMMLDLLGNVIYVGKAKDLKNRISQYFHYQKDRDPKVEEMIQHIHRFNYQVTDTELDALIEECYLIKKIKPRYNRQMKNFKKYLYIKIPAEQYPKVIVVNEKADEDALYFGPFTSSHQVENAVKYLNDFYPIRKCTSPRLVKSTNGCLFRQLGRCLGVCTGQVQPDEYWDYIEKIQQLLNGNDFLPVQELSQQLDTAIENLKFEKAAKYREYYLGLRHVIGKQTLVQSSSKNRNILAVEFLDDDRAKLFLIKGNKLLYGKMIDGVSSDSIEMRQSLSRMIREKFLDIDKLDFGKLTPQDIDEAQIIYTYLKKNRKKVITFWIPSARLKNETSLDATVIKIISRINAKLSTRY</sequence>